<comment type="caution">
    <text evidence="2">The sequence shown here is derived from an EMBL/GenBank/DDBJ whole genome shotgun (WGS) entry which is preliminary data.</text>
</comment>
<keyword evidence="3" id="KW-1185">Reference proteome</keyword>
<name>A0ABT1A0D2_9PSEU</name>
<accession>A0ABT1A0D2</accession>
<dbReference type="PANTHER" id="PTHR48098:SF1">
    <property type="entry name" value="DIACYLGLYCEROL ACYLTRANSFERASE_MYCOLYLTRANSFERASE AG85A"/>
    <property type="match status" value="1"/>
</dbReference>
<feature type="transmembrane region" description="Helical" evidence="1">
    <location>
        <begin position="42"/>
        <end position="63"/>
    </location>
</feature>
<dbReference type="SUPFAM" id="SSF53474">
    <property type="entry name" value="alpha/beta-Hydrolases"/>
    <property type="match status" value="1"/>
</dbReference>
<dbReference type="EMBL" id="JAGSOV010000034">
    <property type="protein sequence ID" value="MCO1656457.1"/>
    <property type="molecule type" value="Genomic_DNA"/>
</dbReference>
<keyword evidence="1" id="KW-0472">Membrane</keyword>
<dbReference type="Pfam" id="PF00756">
    <property type="entry name" value="Esterase"/>
    <property type="match status" value="1"/>
</dbReference>
<sequence>MDALGTTSLLSWFPVGAVPAVIALVVLYLAVRRARRVATRVLAATATALLALASAAVGVNAHYGYFATVGEAFGGTGPDSSTLAAAEAGSGRIPPNGQVITLDLPGTTSGFTPRQAVVYLPPAWFARPRPALPVIMLLHGTPGDPTSWTDGGGAQTTADAWAAQHGGTAPVLVMPDINGSLTGDTECVDSPLGRAETYLTVDVPAAVQQQLGTAPPGRQWAVAGLSEGGSCAIVLALRHPDGFAAFGDYGGLAGPRVGDTNDDTADTVTQLFGGSQAQFSAHEPAALLGAQRFPDLGGWFQVGTGDAEPLAAAQRLAPLARAAGVQTCLVTMPGLGHTFDVWSAAFGESLPFLAARIGLVPPDPSQTAACAPA</sequence>
<organism evidence="2 3">
    <name type="scientific">Pseudonocardia humida</name>
    <dbReference type="NCBI Taxonomy" id="2800819"/>
    <lineage>
        <taxon>Bacteria</taxon>
        <taxon>Bacillati</taxon>
        <taxon>Actinomycetota</taxon>
        <taxon>Actinomycetes</taxon>
        <taxon>Pseudonocardiales</taxon>
        <taxon>Pseudonocardiaceae</taxon>
        <taxon>Pseudonocardia</taxon>
    </lineage>
</organism>
<protein>
    <recommendedName>
        <fullName evidence="4">S-formylglutathione hydrolase FrmB</fullName>
    </recommendedName>
</protein>
<feature type="transmembrane region" description="Helical" evidence="1">
    <location>
        <begin position="12"/>
        <end position="30"/>
    </location>
</feature>
<dbReference type="PANTHER" id="PTHR48098">
    <property type="entry name" value="ENTEROCHELIN ESTERASE-RELATED"/>
    <property type="match status" value="1"/>
</dbReference>
<evidence type="ECO:0008006" key="4">
    <source>
        <dbReference type="Google" id="ProtNLM"/>
    </source>
</evidence>
<dbReference type="Proteomes" id="UP001165283">
    <property type="component" value="Unassembled WGS sequence"/>
</dbReference>
<keyword evidence="1" id="KW-0812">Transmembrane</keyword>
<evidence type="ECO:0000313" key="3">
    <source>
        <dbReference type="Proteomes" id="UP001165283"/>
    </source>
</evidence>
<dbReference type="InterPro" id="IPR050583">
    <property type="entry name" value="Mycobacterial_A85_antigen"/>
</dbReference>
<proteinExistence type="predicted"/>
<dbReference type="Gene3D" id="3.40.50.1820">
    <property type="entry name" value="alpha/beta hydrolase"/>
    <property type="match status" value="1"/>
</dbReference>
<dbReference type="InterPro" id="IPR029058">
    <property type="entry name" value="AB_hydrolase_fold"/>
</dbReference>
<keyword evidence="1" id="KW-1133">Transmembrane helix</keyword>
<evidence type="ECO:0000256" key="1">
    <source>
        <dbReference type="SAM" id="Phobius"/>
    </source>
</evidence>
<reference evidence="2" key="1">
    <citation type="submission" date="2021-04" db="EMBL/GenBank/DDBJ databases">
        <title>Pseudonocardia sp. nov., isolated from sandy soil of mangrove forest.</title>
        <authorList>
            <person name="Zan Z."/>
            <person name="Huang R."/>
            <person name="Liu W."/>
        </authorList>
    </citation>
    <scope>NUCLEOTIDE SEQUENCE</scope>
    <source>
        <strain evidence="2">S2-4</strain>
    </source>
</reference>
<dbReference type="InterPro" id="IPR000801">
    <property type="entry name" value="Esterase-like"/>
</dbReference>
<gene>
    <name evidence="2" type="ORF">KDL28_15455</name>
</gene>
<evidence type="ECO:0000313" key="2">
    <source>
        <dbReference type="EMBL" id="MCO1656457.1"/>
    </source>
</evidence>